<evidence type="ECO:0000256" key="12">
    <source>
        <dbReference type="SAM" id="MobiDB-lite"/>
    </source>
</evidence>
<name>A0ABN8MY93_9CNID</name>
<comment type="subcellular location">
    <subcellularLocation>
        <location evidence="1">Membrane</location>
        <topology evidence="1">Multi-pass membrane protein</topology>
    </subcellularLocation>
</comment>
<evidence type="ECO:0000256" key="11">
    <source>
        <dbReference type="RuleBase" id="RU000679"/>
    </source>
</evidence>
<keyword evidence="2 11" id="KW-0813">Transport</keyword>
<evidence type="ECO:0000256" key="8">
    <source>
        <dbReference type="ARBA" id="ARBA00023136"/>
    </source>
</evidence>
<accession>A0ABN8MY93</accession>
<evidence type="ECO:0000256" key="5">
    <source>
        <dbReference type="ARBA" id="ARBA00022989"/>
    </source>
</evidence>
<proteinExistence type="inferred from homology"/>
<reference evidence="14 15" key="1">
    <citation type="submission" date="2022-05" db="EMBL/GenBank/DDBJ databases">
        <authorList>
            <consortium name="Genoscope - CEA"/>
            <person name="William W."/>
        </authorList>
    </citation>
    <scope>NUCLEOTIDE SEQUENCE [LARGE SCALE GENOMIC DNA]</scope>
</reference>
<evidence type="ECO:0000256" key="6">
    <source>
        <dbReference type="ARBA" id="ARBA00023053"/>
    </source>
</evidence>
<keyword evidence="8 13" id="KW-0472">Membrane</keyword>
<comment type="caution">
    <text evidence="14">The sequence shown here is derived from an EMBL/GenBank/DDBJ whole genome shotgun (WGS) entry which is preliminary data.</text>
</comment>
<dbReference type="Proteomes" id="UP001159405">
    <property type="component" value="Unassembled WGS sequence"/>
</dbReference>
<dbReference type="InterPro" id="IPR001873">
    <property type="entry name" value="ENaC"/>
</dbReference>
<evidence type="ECO:0000256" key="9">
    <source>
        <dbReference type="ARBA" id="ARBA00023201"/>
    </source>
</evidence>
<feature type="transmembrane region" description="Helical" evidence="13">
    <location>
        <begin position="522"/>
        <end position="544"/>
    </location>
</feature>
<evidence type="ECO:0000256" key="7">
    <source>
        <dbReference type="ARBA" id="ARBA00023065"/>
    </source>
</evidence>
<keyword evidence="5 13" id="KW-1133">Transmembrane helix</keyword>
<dbReference type="Gene3D" id="2.60.470.10">
    <property type="entry name" value="Acid-sensing ion channels like domains"/>
    <property type="match status" value="1"/>
</dbReference>
<dbReference type="EMBL" id="CALNXK010000005">
    <property type="protein sequence ID" value="CAH3037026.1"/>
    <property type="molecule type" value="Genomic_DNA"/>
</dbReference>
<comment type="similarity">
    <text evidence="11">Belongs to the amiloride-sensitive sodium channel (TC 1.A.6) family.</text>
</comment>
<sequence>MNGHSRAERKPSYMEAVHNSTTEEPVKLKSLKRNSSSSDCEAAVKANSVSGIESPLDTFVVSSDVGNVDQEQNFPTRSQTWRDFSENSTLHGFKYIFVRRPFWARVVWLILLMTCTGYVIYSLCNSIIKYFDFPIATIMKIKYPDDTMPFPAITLCPMTMISKRKASMRDDDPNFIKLGLNIEACEATASVRAGRPCGEALLCCCFSSDIILDVETTIDNCTEDYKNELKAVLNSDKRLFNLRDFYKAYGLDLSRMIVPETCKFGSSDKPCTYRNFTEVVTNFGKCYSFNSAPGDDVLQVSYGDLSAGLFLMLNLHTDDHQFGLLSEGIRVLVHNQGEYINPWNSALVAPGSHAQISIKRKVYRNKRTPYETECDDSTKLTNFQTYTSDGCYYECLSKKTLAACKCRDIGDNSNSADRVCSREDQYCTYKVYNDVLHEGTDTCHCPLACDVTVYEPTISTAAFPNPSMVKILQRKRFNRSEDYFRKNLVYLQVGYKTFSYELFRQKAQYDSGALMGEIGGNMGLFLGSSILTIFEFVDFVIYLCSRRNKKDS</sequence>
<feature type="region of interest" description="Disordered" evidence="12">
    <location>
        <begin position="1"/>
        <end position="34"/>
    </location>
</feature>
<dbReference type="PANTHER" id="PTHR11690:SF296">
    <property type="entry name" value="DEGENERIN-LIKE PROTEIN DEL-10"/>
    <property type="match status" value="1"/>
</dbReference>
<protein>
    <submittedName>
        <fullName evidence="14">Uncharacterized protein</fullName>
    </submittedName>
</protein>
<feature type="transmembrane region" description="Helical" evidence="13">
    <location>
        <begin position="102"/>
        <end position="121"/>
    </location>
</feature>
<keyword evidence="4 11" id="KW-0812">Transmembrane</keyword>
<gene>
    <name evidence="14" type="ORF">PLOB_00035746</name>
</gene>
<dbReference type="PRINTS" id="PR01078">
    <property type="entry name" value="AMINACHANNEL"/>
</dbReference>
<evidence type="ECO:0000256" key="10">
    <source>
        <dbReference type="ARBA" id="ARBA00023303"/>
    </source>
</evidence>
<keyword evidence="10 11" id="KW-0407">Ion channel</keyword>
<evidence type="ECO:0000256" key="1">
    <source>
        <dbReference type="ARBA" id="ARBA00004141"/>
    </source>
</evidence>
<evidence type="ECO:0000313" key="15">
    <source>
        <dbReference type="Proteomes" id="UP001159405"/>
    </source>
</evidence>
<evidence type="ECO:0000313" key="14">
    <source>
        <dbReference type="EMBL" id="CAH3037026.1"/>
    </source>
</evidence>
<evidence type="ECO:0000256" key="3">
    <source>
        <dbReference type="ARBA" id="ARBA00022461"/>
    </source>
</evidence>
<feature type="compositionally biased region" description="Basic and acidic residues" evidence="12">
    <location>
        <begin position="1"/>
        <end position="12"/>
    </location>
</feature>
<evidence type="ECO:0000256" key="4">
    <source>
        <dbReference type="ARBA" id="ARBA00022692"/>
    </source>
</evidence>
<keyword evidence="7 11" id="KW-0406">Ion transport</keyword>
<organism evidence="14 15">
    <name type="scientific">Porites lobata</name>
    <dbReference type="NCBI Taxonomy" id="104759"/>
    <lineage>
        <taxon>Eukaryota</taxon>
        <taxon>Metazoa</taxon>
        <taxon>Cnidaria</taxon>
        <taxon>Anthozoa</taxon>
        <taxon>Hexacorallia</taxon>
        <taxon>Scleractinia</taxon>
        <taxon>Fungiina</taxon>
        <taxon>Poritidae</taxon>
        <taxon>Porites</taxon>
    </lineage>
</organism>
<evidence type="ECO:0000256" key="13">
    <source>
        <dbReference type="SAM" id="Phobius"/>
    </source>
</evidence>
<dbReference type="Pfam" id="PF00858">
    <property type="entry name" value="ASC"/>
    <property type="match status" value="1"/>
</dbReference>
<dbReference type="PANTHER" id="PTHR11690">
    <property type="entry name" value="AMILORIDE-SENSITIVE SODIUM CHANNEL-RELATED"/>
    <property type="match status" value="1"/>
</dbReference>
<evidence type="ECO:0000256" key="2">
    <source>
        <dbReference type="ARBA" id="ARBA00022448"/>
    </source>
</evidence>
<keyword evidence="6" id="KW-0915">Sodium</keyword>
<keyword evidence="15" id="KW-1185">Reference proteome</keyword>
<dbReference type="Gene3D" id="1.10.287.770">
    <property type="entry name" value="YojJ-like"/>
    <property type="match status" value="1"/>
</dbReference>
<keyword evidence="9 11" id="KW-0739">Sodium transport</keyword>
<keyword evidence="3 11" id="KW-0894">Sodium channel</keyword>